<comment type="similarity">
    <text evidence="1">Belongs to the oxygen-dependent FAD-linked oxidoreductase family.</text>
</comment>
<keyword evidence="4" id="KW-1185">Reference proteome</keyword>
<keyword evidence="2" id="KW-0560">Oxidoreductase</keyword>
<protein>
    <submittedName>
        <fullName evidence="5">Probable L-gulonolactone oxidase 6</fullName>
    </submittedName>
</protein>
<evidence type="ECO:0000256" key="1">
    <source>
        <dbReference type="ARBA" id="ARBA00005466"/>
    </source>
</evidence>
<dbReference type="InterPro" id="IPR016169">
    <property type="entry name" value="FAD-bd_PCMH_sub2"/>
</dbReference>
<feature type="domain" description="FAD-binding PCMH-type" evidence="3">
    <location>
        <begin position="1"/>
        <end position="111"/>
    </location>
</feature>
<evidence type="ECO:0000313" key="4">
    <source>
        <dbReference type="Proteomes" id="UP001652660"/>
    </source>
</evidence>
<dbReference type="PANTHER" id="PTHR13878:SF67">
    <property type="entry name" value="L-GULONOLACTONE OXIDASE 5"/>
    <property type="match status" value="1"/>
</dbReference>
<dbReference type="InterPro" id="IPR006094">
    <property type="entry name" value="Oxid_FAD_bind_N"/>
</dbReference>
<sequence length="124" mass="13132">MIVTVESGVILRQVLDESAATGLAMPHAPYWYGLTIGGLLSTVSRGSTLWGLGPAVHDYVIQLRIVTPAGADEGYAKVRMLKTGDAELNAATVSLGVLGVISQAGTFCLDVSRIAFSFHFSMEF</sequence>
<gene>
    <name evidence="5" type="primary">LOC140021368</name>
</gene>
<organism evidence="4 5">
    <name type="scientific">Coffea arabica</name>
    <name type="common">Arabian coffee</name>
    <dbReference type="NCBI Taxonomy" id="13443"/>
    <lineage>
        <taxon>Eukaryota</taxon>
        <taxon>Viridiplantae</taxon>
        <taxon>Streptophyta</taxon>
        <taxon>Embryophyta</taxon>
        <taxon>Tracheophyta</taxon>
        <taxon>Spermatophyta</taxon>
        <taxon>Magnoliopsida</taxon>
        <taxon>eudicotyledons</taxon>
        <taxon>Gunneridae</taxon>
        <taxon>Pentapetalae</taxon>
        <taxon>asterids</taxon>
        <taxon>lamiids</taxon>
        <taxon>Gentianales</taxon>
        <taxon>Rubiaceae</taxon>
        <taxon>Ixoroideae</taxon>
        <taxon>Gardenieae complex</taxon>
        <taxon>Bertiereae - Coffeeae clade</taxon>
        <taxon>Coffeeae</taxon>
        <taxon>Coffea</taxon>
    </lineage>
</organism>
<name>A0ABM4W8W2_COFAR</name>
<proteinExistence type="inferred from homology"/>
<reference evidence="5" key="1">
    <citation type="submission" date="2025-08" db="UniProtKB">
        <authorList>
            <consortium name="RefSeq"/>
        </authorList>
    </citation>
    <scope>IDENTIFICATION</scope>
    <source>
        <tissue evidence="5">Leaves</tissue>
    </source>
</reference>
<accession>A0ABM4W8W2</accession>
<dbReference type="RefSeq" id="XP_071928227.1">
    <property type="nucleotide sequence ID" value="XM_072072126.1"/>
</dbReference>
<dbReference type="InterPro" id="IPR050432">
    <property type="entry name" value="FAD-linked_Oxidoreductases_BP"/>
</dbReference>
<dbReference type="GeneID" id="140021368"/>
<dbReference type="InterPro" id="IPR016166">
    <property type="entry name" value="FAD-bd_PCMH"/>
</dbReference>
<evidence type="ECO:0000313" key="5">
    <source>
        <dbReference type="RefSeq" id="XP_071928227.1"/>
    </source>
</evidence>
<dbReference type="SUPFAM" id="SSF56176">
    <property type="entry name" value="FAD-binding/transporter-associated domain-like"/>
    <property type="match status" value="1"/>
</dbReference>
<evidence type="ECO:0000256" key="2">
    <source>
        <dbReference type="ARBA" id="ARBA00023002"/>
    </source>
</evidence>
<evidence type="ECO:0000259" key="3">
    <source>
        <dbReference type="PROSITE" id="PS51387"/>
    </source>
</evidence>
<dbReference type="PANTHER" id="PTHR13878">
    <property type="entry name" value="GULONOLACTONE OXIDASE"/>
    <property type="match status" value="1"/>
</dbReference>
<dbReference type="InterPro" id="IPR036318">
    <property type="entry name" value="FAD-bd_PCMH-like_sf"/>
</dbReference>
<dbReference type="PROSITE" id="PS51387">
    <property type="entry name" value="FAD_PCMH"/>
    <property type="match status" value="1"/>
</dbReference>
<dbReference type="Gene3D" id="3.30.465.10">
    <property type="match status" value="1"/>
</dbReference>
<dbReference type="Proteomes" id="UP001652660">
    <property type="component" value="Chromosome 11e"/>
</dbReference>
<dbReference type="Pfam" id="PF01565">
    <property type="entry name" value="FAD_binding_4"/>
    <property type="match status" value="1"/>
</dbReference>